<evidence type="ECO:0000313" key="2">
    <source>
        <dbReference type="Proteomes" id="UP001164746"/>
    </source>
</evidence>
<protein>
    <submittedName>
        <fullName evidence="1">Uncharacterized protein</fullName>
    </submittedName>
</protein>
<reference evidence="1" key="1">
    <citation type="submission" date="2022-11" db="EMBL/GenBank/DDBJ databases">
        <title>Centuries of genome instability and evolution in soft-shell clam transmissible cancer (bioRxiv).</title>
        <authorList>
            <person name="Hart S.F.M."/>
            <person name="Yonemitsu M.A."/>
            <person name="Giersch R.M."/>
            <person name="Beal B.F."/>
            <person name="Arriagada G."/>
            <person name="Davis B.W."/>
            <person name="Ostrander E.A."/>
            <person name="Goff S.P."/>
            <person name="Metzger M.J."/>
        </authorList>
    </citation>
    <scope>NUCLEOTIDE SEQUENCE</scope>
    <source>
        <strain evidence="1">MELC-2E11</strain>
        <tissue evidence="1">Siphon/mantle</tissue>
    </source>
</reference>
<proteinExistence type="predicted"/>
<organism evidence="1 2">
    <name type="scientific">Mya arenaria</name>
    <name type="common">Soft-shell clam</name>
    <dbReference type="NCBI Taxonomy" id="6604"/>
    <lineage>
        <taxon>Eukaryota</taxon>
        <taxon>Metazoa</taxon>
        <taxon>Spiralia</taxon>
        <taxon>Lophotrochozoa</taxon>
        <taxon>Mollusca</taxon>
        <taxon>Bivalvia</taxon>
        <taxon>Autobranchia</taxon>
        <taxon>Heteroconchia</taxon>
        <taxon>Euheterodonta</taxon>
        <taxon>Imparidentia</taxon>
        <taxon>Neoheterodontei</taxon>
        <taxon>Myida</taxon>
        <taxon>Myoidea</taxon>
        <taxon>Myidae</taxon>
        <taxon>Mya</taxon>
    </lineage>
</organism>
<accession>A0ABY7G3U5</accession>
<evidence type="ECO:0000313" key="1">
    <source>
        <dbReference type="EMBL" id="WAR29122.1"/>
    </source>
</evidence>
<name>A0ABY7G3U5_MYAAR</name>
<sequence>MKRSDIYEMLLKERWSESCDKINSSSRSEYKDVISTLSEIAFAKLFAEDENQTIVFEIDEEKNVNFASHKDACLKSGIISSTKVPGDSPQYYFLHTTVQEYLAALCISKDSAKRFVDIKHSYKNNRGESGLNLSQILIFLCSINTKAAIKISKEMNKLFTVFCDRNGYSIWESRMLQDTILQGQIELDRSNSSGRKLCLQHISIDEYSDLTLKRNAATDLEQYVKTNQSRIVSLYIDDEHNFAFLFANRRDDKVFDLKNFKGLKYLHLTMTSVKDVIGLNLSHLVECSMRFATPQLAPNLTSTFYNFDIECLQTIQTIDLSGLTDFHWLHKDLERKGIQKLLKLKGLRRSHRGSEQKEILDLRRLGKLEHLTEVGLKRLSYSDVVNLPVFRLHRLEVAFNELQQATQLMSTLLTHGTCQNEQEGLFSRLKDLYLENIRMSEEQFRRLLQSFIKAGVDKQCSDTWLPVDKQFSDTWLPVDKQFSDTWLPVDKQFSDTWLPVDEQFLHS</sequence>
<gene>
    <name evidence="1" type="ORF">MAR_002690</name>
</gene>
<keyword evidence="2" id="KW-1185">Reference proteome</keyword>
<dbReference type="EMBL" id="CP111027">
    <property type="protein sequence ID" value="WAR29122.1"/>
    <property type="molecule type" value="Genomic_DNA"/>
</dbReference>
<dbReference type="Proteomes" id="UP001164746">
    <property type="component" value="Chromosome 16"/>
</dbReference>